<dbReference type="AlphaFoldDB" id="A0A9Q0R3Q7"/>
<organism evidence="1 2">
    <name type="scientific">Protea cynaroides</name>
    <dbReference type="NCBI Taxonomy" id="273540"/>
    <lineage>
        <taxon>Eukaryota</taxon>
        <taxon>Viridiplantae</taxon>
        <taxon>Streptophyta</taxon>
        <taxon>Embryophyta</taxon>
        <taxon>Tracheophyta</taxon>
        <taxon>Spermatophyta</taxon>
        <taxon>Magnoliopsida</taxon>
        <taxon>Proteales</taxon>
        <taxon>Proteaceae</taxon>
        <taxon>Protea</taxon>
    </lineage>
</organism>
<dbReference type="EMBL" id="JAMYWD010000001">
    <property type="protein sequence ID" value="KAJ4981867.1"/>
    <property type="molecule type" value="Genomic_DNA"/>
</dbReference>
<evidence type="ECO:0000313" key="1">
    <source>
        <dbReference type="EMBL" id="KAJ4981867.1"/>
    </source>
</evidence>
<sequence length="118" mass="11814">MLVPPSYSQRVATAAGIASGTATGTIVGTTIGTTAGTVAGTTASTTPLVTGTQVSLSGQLISRLIPLHFTSSPAATMGLQEQGNVASLFSSTIPSAGEIFDIAKFSNFCICLNTLATF</sequence>
<name>A0A9Q0R3Q7_9MAGN</name>
<evidence type="ECO:0000313" key="2">
    <source>
        <dbReference type="Proteomes" id="UP001141806"/>
    </source>
</evidence>
<reference evidence="1" key="1">
    <citation type="journal article" date="2023" name="Plant J.">
        <title>The genome of the king protea, Protea cynaroides.</title>
        <authorList>
            <person name="Chang J."/>
            <person name="Duong T.A."/>
            <person name="Schoeman C."/>
            <person name="Ma X."/>
            <person name="Roodt D."/>
            <person name="Barker N."/>
            <person name="Li Z."/>
            <person name="Van de Peer Y."/>
            <person name="Mizrachi E."/>
        </authorList>
    </citation>
    <scope>NUCLEOTIDE SEQUENCE</scope>
    <source>
        <tissue evidence="1">Young leaves</tissue>
    </source>
</reference>
<proteinExistence type="predicted"/>
<comment type="caution">
    <text evidence="1">The sequence shown here is derived from an EMBL/GenBank/DDBJ whole genome shotgun (WGS) entry which is preliminary data.</text>
</comment>
<dbReference type="Proteomes" id="UP001141806">
    <property type="component" value="Unassembled WGS sequence"/>
</dbReference>
<gene>
    <name evidence="1" type="ORF">NE237_032704</name>
</gene>
<protein>
    <submittedName>
        <fullName evidence="1">Uncharacterized protein</fullName>
    </submittedName>
</protein>
<accession>A0A9Q0R3Q7</accession>
<keyword evidence="2" id="KW-1185">Reference proteome</keyword>